<feature type="active site" evidence="9">
    <location>
        <position position="151"/>
    </location>
</feature>
<dbReference type="Proteomes" id="UP000265882">
    <property type="component" value="Unassembled WGS sequence"/>
</dbReference>
<gene>
    <name evidence="9" type="primary">xerC</name>
    <name evidence="12" type="ORF">C4520_16465</name>
</gene>
<dbReference type="PROSITE" id="PS51900">
    <property type="entry name" value="CB"/>
    <property type="match status" value="1"/>
</dbReference>
<dbReference type="PROSITE" id="PS51898">
    <property type="entry name" value="TYR_RECOMBINASE"/>
    <property type="match status" value="1"/>
</dbReference>
<keyword evidence="4 9" id="KW-0159">Chromosome partition</keyword>
<dbReference type="InterPro" id="IPR004107">
    <property type="entry name" value="Integrase_SAM-like_N"/>
</dbReference>
<dbReference type="InterPro" id="IPR010998">
    <property type="entry name" value="Integrase_recombinase_N"/>
</dbReference>
<keyword evidence="6 9" id="KW-0238">DNA-binding</keyword>
<dbReference type="InterPro" id="IPR044068">
    <property type="entry name" value="CB"/>
</dbReference>
<dbReference type="Gene3D" id="1.10.443.10">
    <property type="entry name" value="Intergrase catalytic core"/>
    <property type="match status" value="1"/>
</dbReference>
<reference evidence="12 13" key="1">
    <citation type="journal article" date="2017" name="ISME J.">
        <title>Energy and carbon metabolisms in a deep terrestrial subsurface fluid microbial community.</title>
        <authorList>
            <person name="Momper L."/>
            <person name="Jungbluth S.P."/>
            <person name="Lee M.D."/>
            <person name="Amend J.P."/>
        </authorList>
    </citation>
    <scope>NUCLEOTIDE SEQUENCE [LARGE SCALE GENOMIC DNA]</scope>
    <source>
        <strain evidence="12">SURF_5</strain>
    </source>
</reference>
<dbReference type="Gene3D" id="1.10.150.130">
    <property type="match status" value="1"/>
</dbReference>
<evidence type="ECO:0000256" key="3">
    <source>
        <dbReference type="ARBA" id="ARBA00022618"/>
    </source>
</evidence>
<dbReference type="CDD" id="cd00798">
    <property type="entry name" value="INT_XerDC_C"/>
    <property type="match status" value="1"/>
</dbReference>
<dbReference type="InterPro" id="IPR011010">
    <property type="entry name" value="DNA_brk_join_enz"/>
</dbReference>
<comment type="similarity">
    <text evidence="9">Belongs to the 'phage' integrase family. XerC subfamily.</text>
</comment>
<name>A0A3A4N8J0_ABYX5</name>
<dbReference type="GO" id="GO:0009037">
    <property type="term" value="F:tyrosine-based site-specific recombinase activity"/>
    <property type="evidence" value="ECO:0007669"/>
    <property type="project" value="UniProtKB-UniRule"/>
</dbReference>
<sequence length="306" mass="34714">MDCLSLFEEYLRSERNASKHTVRAYASDIRRLLLFANNSSDDALVHPEALRLIDTLKLRAYLASLHASGASRRSIARKLSTVRSFFSFLQRERIIFENPAEEISTPKVRRHLPEFLTVDEVKLLLECPEKDALAGLRDRAILEVFYSTGVRVAELAAADLSDMDLLGGVMKVTGKGGKQRMVLLGRYAVDAVRSYLPERASWDRGLSRNRIFLSRTGRPLQERDLHRIVTKYSRKLWGGRSVSPHTLRHSFATHLLDGGADLRDVQELLGHSSLSTTQIYTHVSAERLRIMYDRAHPHARRKPEGG</sequence>
<evidence type="ECO:0000313" key="12">
    <source>
        <dbReference type="EMBL" id="RJP17557.1"/>
    </source>
</evidence>
<organism evidence="12 13">
    <name type="scientific">Abyssobacteria bacterium (strain SURF_5)</name>
    <dbReference type="NCBI Taxonomy" id="2093360"/>
    <lineage>
        <taxon>Bacteria</taxon>
        <taxon>Pseudomonadati</taxon>
        <taxon>Candidatus Hydrogenedentota</taxon>
        <taxon>Candidatus Abyssobacteria</taxon>
    </lineage>
</organism>
<evidence type="ECO:0000256" key="4">
    <source>
        <dbReference type="ARBA" id="ARBA00022829"/>
    </source>
</evidence>
<evidence type="ECO:0000256" key="8">
    <source>
        <dbReference type="ARBA" id="ARBA00023306"/>
    </source>
</evidence>
<feature type="domain" description="Tyr recombinase" evidence="10">
    <location>
        <begin position="111"/>
        <end position="293"/>
    </location>
</feature>
<dbReference type="Pfam" id="PF00589">
    <property type="entry name" value="Phage_integrase"/>
    <property type="match status" value="1"/>
</dbReference>
<dbReference type="HAMAP" id="MF_01808">
    <property type="entry name" value="Recomb_XerC_XerD"/>
    <property type="match status" value="1"/>
</dbReference>
<keyword evidence="3 9" id="KW-0132">Cell division</keyword>
<dbReference type="InterPro" id="IPR002104">
    <property type="entry name" value="Integrase_catalytic"/>
</dbReference>
<evidence type="ECO:0000256" key="9">
    <source>
        <dbReference type="HAMAP-Rule" id="MF_01808"/>
    </source>
</evidence>
<dbReference type="EMBL" id="QZKU01000114">
    <property type="protein sequence ID" value="RJP17557.1"/>
    <property type="molecule type" value="Genomic_DNA"/>
</dbReference>
<evidence type="ECO:0000256" key="7">
    <source>
        <dbReference type="ARBA" id="ARBA00023172"/>
    </source>
</evidence>
<dbReference type="PANTHER" id="PTHR30349">
    <property type="entry name" value="PHAGE INTEGRASE-RELATED"/>
    <property type="match status" value="1"/>
</dbReference>
<evidence type="ECO:0000256" key="2">
    <source>
        <dbReference type="ARBA" id="ARBA00022490"/>
    </source>
</evidence>
<keyword evidence="5 9" id="KW-0229">DNA integration</keyword>
<dbReference type="GO" id="GO:0005737">
    <property type="term" value="C:cytoplasm"/>
    <property type="evidence" value="ECO:0007669"/>
    <property type="project" value="UniProtKB-SubCell"/>
</dbReference>
<dbReference type="AlphaFoldDB" id="A0A3A4N8J0"/>
<evidence type="ECO:0000256" key="5">
    <source>
        <dbReference type="ARBA" id="ARBA00022908"/>
    </source>
</evidence>
<feature type="active site" evidence="9">
    <location>
        <position position="175"/>
    </location>
</feature>
<keyword evidence="8 9" id="KW-0131">Cell cycle</keyword>
<keyword evidence="7 9" id="KW-0233">DNA recombination</keyword>
<dbReference type="InterPro" id="IPR050090">
    <property type="entry name" value="Tyrosine_recombinase_XerCD"/>
</dbReference>
<feature type="active site" description="O-(3'-phospho-DNA)-tyrosine intermediate" evidence="9">
    <location>
        <position position="280"/>
    </location>
</feature>
<feature type="active site" evidence="9">
    <location>
        <position position="248"/>
    </location>
</feature>
<evidence type="ECO:0000256" key="6">
    <source>
        <dbReference type="ARBA" id="ARBA00023125"/>
    </source>
</evidence>
<dbReference type="NCBIfam" id="NF001399">
    <property type="entry name" value="PRK00283.1"/>
    <property type="match status" value="1"/>
</dbReference>
<evidence type="ECO:0000259" key="11">
    <source>
        <dbReference type="PROSITE" id="PS51900"/>
    </source>
</evidence>
<protein>
    <recommendedName>
        <fullName evidence="9">Tyrosine recombinase XerC</fullName>
    </recommendedName>
</protein>
<comment type="function">
    <text evidence="9">Site-specific tyrosine recombinase, which acts by catalyzing the cutting and rejoining of the recombining DNA molecules. The XerC-XerD complex is essential to convert dimers of the bacterial chromosome into monomers to permit their segregation at cell division. It also contributes to the segregational stability of plasmids.</text>
</comment>
<feature type="active site" evidence="9">
    <location>
        <position position="271"/>
    </location>
</feature>
<dbReference type="GO" id="GO:0003677">
    <property type="term" value="F:DNA binding"/>
    <property type="evidence" value="ECO:0007669"/>
    <property type="project" value="UniProtKB-UniRule"/>
</dbReference>
<keyword evidence="2 9" id="KW-0963">Cytoplasm</keyword>
<accession>A0A3A4N8J0</accession>
<dbReference type="InterPro" id="IPR023009">
    <property type="entry name" value="Tyrosine_recombinase_XerC/XerD"/>
</dbReference>
<feature type="active site" evidence="9">
    <location>
        <position position="245"/>
    </location>
</feature>
<dbReference type="GO" id="GO:0007059">
    <property type="term" value="P:chromosome segregation"/>
    <property type="evidence" value="ECO:0007669"/>
    <property type="project" value="UniProtKB-UniRule"/>
</dbReference>
<evidence type="ECO:0000313" key="13">
    <source>
        <dbReference type="Proteomes" id="UP000265882"/>
    </source>
</evidence>
<comment type="subcellular location">
    <subcellularLocation>
        <location evidence="1 9">Cytoplasm</location>
    </subcellularLocation>
</comment>
<evidence type="ECO:0000256" key="1">
    <source>
        <dbReference type="ARBA" id="ARBA00004496"/>
    </source>
</evidence>
<dbReference type="InterPro" id="IPR013762">
    <property type="entry name" value="Integrase-like_cat_sf"/>
</dbReference>
<comment type="caution">
    <text evidence="12">The sequence shown here is derived from an EMBL/GenBank/DDBJ whole genome shotgun (WGS) entry which is preliminary data.</text>
</comment>
<dbReference type="PANTHER" id="PTHR30349:SF77">
    <property type="entry name" value="TYROSINE RECOMBINASE XERC"/>
    <property type="match status" value="1"/>
</dbReference>
<feature type="domain" description="Core-binding (CB)" evidence="11">
    <location>
        <begin position="1"/>
        <end position="90"/>
    </location>
</feature>
<dbReference type="GO" id="GO:0051301">
    <property type="term" value="P:cell division"/>
    <property type="evidence" value="ECO:0007669"/>
    <property type="project" value="UniProtKB-KW"/>
</dbReference>
<dbReference type="GO" id="GO:0006313">
    <property type="term" value="P:DNA transposition"/>
    <property type="evidence" value="ECO:0007669"/>
    <property type="project" value="UniProtKB-UniRule"/>
</dbReference>
<comment type="subunit">
    <text evidence="9">Forms a cyclic heterotetrameric complex composed of two molecules of XerC and two molecules of XerD.</text>
</comment>
<evidence type="ECO:0000259" key="10">
    <source>
        <dbReference type="PROSITE" id="PS51898"/>
    </source>
</evidence>
<dbReference type="SUPFAM" id="SSF56349">
    <property type="entry name" value="DNA breaking-rejoining enzymes"/>
    <property type="match status" value="1"/>
</dbReference>
<proteinExistence type="inferred from homology"/>
<dbReference type="Pfam" id="PF02899">
    <property type="entry name" value="Phage_int_SAM_1"/>
    <property type="match status" value="1"/>
</dbReference>